<evidence type="ECO:0000313" key="3">
    <source>
        <dbReference type="Proteomes" id="UP000186817"/>
    </source>
</evidence>
<keyword evidence="1" id="KW-0732">Signal</keyword>
<evidence type="ECO:0000256" key="1">
    <source>
        <dbReference type="SAM" id="SignalP"/>
    </source>
</evidence>
<dbReference type="Proteomes" id="UP000186817">
    <property type="component" value="Unassembled WGS sequence"/>
</dbReference>
<protein>
    <recommendedName>
        <fullName evidence="4">Methyltransferase FkbM domain-containing protein</fullName>
    </recommendedName>
</protein>
<gene>
    <name evidence="2" type="ORF">AK812_SmicGene35160</name>
</gene>
<organism evidence="2 3">
    <name type="scientific">Symbiodinium microadriaticum</name>
    <name type="common">Dinoflagellate</name>
    <name type="synonym">Zooxanthella microadriatica</name>
    <dbReference type="NCBI Taxonomy" id="2951"/>
    <lineage>
        <taxon>Eukaryota</taxon>
        <taxon>Sar</taxon>
        <taxon>Alveolata</taxon>
        <taxon>Dinophyceae</taxon>
        <taxon>Suessiales</taxon>
        <taxon>Symbiodiniaceae</taxon>
        <taxon>Symbiodinium</taxon>
    </lineage>
</organism>
<dbReference type="EMBL" id="LSRX01001074">
    <property type="protein sequence ID" value="OLP84010.1"/>
    <property type="molecule type" value="Genomic_DNA"/>
</dbReference>
<keyword evidence="3" id="KW-1185">Reference proteome</keyword>
<evidence type="ECO:0008006" key="4">
    <source>
        <dbReference type="Google" id="ProtNLM"/>
    </source>
</evidence>
<evidence type="ECO:0000313" key="2">
    <source>
        <dbReference type="EMBL" id="OLP84010.1"/>
    </source>
</evidence>
<dbReference type="SUPFAM" id="SSF53335">
    <property type="entry name" value="S-adenosyl-L-methionine-dependent methyltransferases"/>
    <property type="match status" value="1"/>
</dbReference>
<proteinExistence type="predicted"/>
<sequence length="732" mass="81925">MKRSVRFLLVALVRARARPPEDWWPCELATGVVDWPKLKKQMQVIAGGAVPIAGGWDPGKSAMMQQVHIDLLVALWGRVKEWHRQDTDCPLGELSFRWQLLSSQTSQELSDAFQHISEGFQRWPMTKAWLRTVTDDRTAFYSAAVEAEEPDEDAGKWEVAYALSLFADAVPSVPKSAVAPQTQRYAQRTGALGPSAKKAEGGEKVADELTLVSVLSHVFVSDIVGLELTERLWTASRGLAMCINFLCVGFDVFQAKHNIMLAIGAFSHVLHRAEYFQMLCQIACLSVHNWDSCEQRAFVALHVATWTEGTWIDSLMKSAWEDLMSLSATWQEIVESRWPIFSAVAMTAGKLSGRRSLEQGTGGAQVVNSEPGDCRHEEETRRRFEELLDEDLIASPKLLESALATEWVRRCPVAVATVYVLAAEFHMRAREDGLLQQPSEAERGLLRRAEGKIRVHRDMRLLLSSWPLWRALDRFTCSGVINATVVSALPPAKGWLWLFVSRARAADQDLVVSNRIRADRAVHCPREFTAVMERVAQSQQTSRNKLKVVEVGAHYGDCSLWASAVFSPKVSCVGVEADPSRWERFQRAKVANRFEDDTLVALHGFVADPLQSSVVHDFQESQYFRFIPRLTVDGIIREPVDVLKVHTNGGEHLVLLGARATFARGVRAVVVAVFNSTLGLRSARFLAKRGYEVRIGRQRLQPGKLRLASYIGKILEAEGRKQMVATHPRLVS</sequence>
<dbReference type="Gene3D" id="3.40.50.150">
    <property type="entry name" value="Vaccinia Virus protein VP39"/>
    <property type="match status" value="1"/>
</dbReference>
<dbReference type="AlphaFoldDB" id="A0A1Q9CM73"/>
<dbReference type="OrthoDB" id="420350at2759"/>
<accession>A0A1Q9CM73</accession>
<dbReference type="InterPro" id="IPR029063">
    <property type="entry name" value="SAM-dependent_MTases_sf"/>
</dbReference>
<name>A0A1Q9CM73_SYMMI</name>
<comment type="caution">
    <text evidence="2">The sequence shown here is derived from an EMBL/GenBank/DDBJ whole genome shotgun (WGS) entry which is preliminary data.</text>
</comment>
<reference evidence="2 3" key="1">
    <citation type="submission" date="2016-02" db="EMBL/GenBank/DDBJ databases">
        <title>Genome analysis of coral dinoflagellate symbionts highlights evolutionary adaptations to a symbiotic lifestyle.</title>
        <authorList>
            <person name="Aranda M."/>
            <person name="Li Y."/>
            <person name="Liew Y.J."/>
            <person name="Baumgarten S."/>
            <person name="Simakov O."/>
            <person name="Wilson M."/>
            <person name="Piel J."/>
            <person name="Ashoor H."/>
            <person name="Bougouffa S."/>
            <person name="Bajic V.B."/>
            <person name="Ryu T."/>
            <person name="Ravasi T."/>
            <person name="Bayer T."/>
            <person name="Micklem G."/>
            <person name="Kim H."/>
            <person name="Bhak J."/>
            <person name="Lajeunesse T.C."/>
            <person name="Voolstra C.R."/>
        </authorList>
    </citation>
    <scope>NUCLEOTIDE SEQUENCE [LARGE SCALE GENOMIC DNA]</scope>
    <source>
        <strain evidence="2 3">CCMP2467</strain>
    </source>
</reference>
<feature type="signal peptide" evidence="1">
    <location>
        <begin position="1"/>
        <end position="17"/>
    </location>
</feature>
<feature type="chain" id="PRO_5012480645" description="Methyltransferase FkbM domain-containing protein" evidence="1">
    <location>
        <begin position="18"/>
        <end position="732"/>
    </location>
</feature>